<name>A0A915CML0_9BILA</name>
<dbReference type="AlphaFoldDB" id="A0A915CML0"/>
<sequence>MSKLILALYLLAVLTMVAFAETDEFKLSSISMTVVGASRGLRMKRGPICWGHKVKRCCGTPTVEPAVLVLCVTFVVDKNRQYRTYIS</sequence>
<keyword evidence="2" id="KW-1185">Reference proteome</keyword>
<feature type="signal peptide" evidence="1">
    <location>
        <begin position="1"/>
        <end position="20"/>
    </location>
</feature>
<accession>A0A915CML0</accession>
<evidence type="ECO:0000313" key="3">
    <source>
        <dbReference type="WBParaSite" id="jg1058"/>
    </source>
</evidence>
<reference evidence="3" key="1">
    <citation type="submission" date="2022-11" db="UniProtKB">
        <authorList>
            <consortium name="WormBaseParasite"/>
        </authorList>
    </citation>
    <scope>IDENTIFICATION</scope>
</reference>
<evidence type="ECO:0000313" key="2">
    <source>
        <dbReference type="Proteomes" id="UP000887574"/>
    </source>
</evidence>
<protein>
    <submittedName>
        <fullName evidence="3">Uncharacterized protein</fullName>
    </submittedName>
</protein>
<organism evidence="2 3">
    <name type="scientific">Ditylenchus dipsaci</name>
    <dbReference type="NCBI Taxonomy" id="166011"/>
    <lineage>
        <taxon>Eukaryota</taxon>
        <taxon>Metazoa</taxon>
        <taxon>Ecdysozoa</taxon>
        <taxon>Nematoda</taxon>
        <taxon>Chromadorea</taxon>
        <taxon>Rhabditida</taxon>
        <taxon>Tylenchina</taxon>
        <taxon>Tylenchomorpha</taxon>
        <taxon>Sphaerularioidea</taxon>
        <taxon>Anguinidae</taxon>
        <taxon>Anguininae</taxon>
        <taxon>Ditylenchus</taxon>
    </lineage>
</organism>
<keyword evidence="1" id="KW-0732">Signal</keyword>
<evidence type="ECO:0000256" key="1">
    <source>
        <dbReference type="SAM" id="SignalP"/>
    </source>
</evidence>
<proteinExistence type="predicted"/>
<dbReference type="Proteomes" id="UP000887574">
    <property type="component" value="Unplaced"/>
</dbReference>
<feature type="chain" id="PRO_5037846992" evidence="1">
    <location>
        <begin position="21"/>
        <end position="87"/>
    </location>
</feature>
<dbReference type="WBParaSite" id="jg1058">
    <property type="protein sequence ID" value="jg1058"/>
    <property type="gene ID" value="jg1058"/>
</dbReference>